<keyword evidence="2" id="KW-1185">Reference proteome</keyword>
<accession>A0A076LBX1</accession>
<dbReference type="Pfam" id="PF02593">
    <property type="entry name" value="DUF166"/>
    <property type="match status" value="1"/>
</dbReference>
<evidence type="ECO:0000313" key="1">
    <source>
        <dbReference type="EMBL" id="AIJ05651.1"/>
    </source>
</evidence>
<name>A0A076LBX1_9EURY</name>
<dbReference type="RefSeq" id="WP_048201811.1">
    <property type="nucleotide sequence ID" value="NZ_CP009149.1"/>
</dbReference>
<dbReference type="STRING" id="1301915.JH146_0805"/>
<dbReference type="GeneID" id="24891411"/>
<organism evidence="1 2">
    <name type="scientific">Methanocaldococcus bathoardescens</name>
    <dbReference type="NCBI Taxonomy" id="1301915"/>
    <lineage>
        <taxon>Archaea</taxon>
        <taxon>Methanobacteriati</taxon>
        <taxon>Methanobacteriota</taxon>
        <taxon>Methanomada group</taxon>
        <taxon>Methanococci</taxon>
        <taxon>Methanococcales</taxon>
        <taxon>Methanocaldococcaceae</taxon>
        <taxon>Methanocaldococcus</taxon>
    </lineage>
</organism>
<dbReference type="KEGG" id="mjh:JH146_0805"/>
<reference evidence="1 2" key="1">
    <citation type="journal article" date="2015" name="Int. J. Syst. Evol. Microbiol.">
        <title>M ethanocaldococcus bathoardescens sp. nov., a hyperthermophilic methanogen isolated from a volcanically active deep-sea hydrothermal vent.</title>
        <authorList>
            <person name="Stewart L.C."/>
            <person name="Jung J.H."/>
            <person name="Kim Y.T."/>
            <person name="Kwon S.W."/>
            <person name="Park C.S."/>
            <person name="Holden J.F."/>
        </authorList>
    </citation>
    <scope>NUCLEOTIDE SEQUENCE [LARGE SCALE GENOMIC DNA]</scope>
    <source>
        <strain evidence="1 2">JH146</strain>
    </source>
</reference>
<evidence type="ECO:0008006" key="3">
    <source>
        <dbReference type="Google" id="ProtNLM"/>
    </source>
</evidence>
<dbReference type="InterPro" id="IPR003745">
    <property type="entry name" value="DUF166"/>
</dbReference>
<dbReference type="OrthoDB" id="146618at2157"/>
<dbReference type="Proteomes" id="UP000028781">
    <property type="component" value="Chromosome"/>
</dbReference>
<dbReference type="HOGENOM" id="CLU_110109_0_0_2"/>
<dbReference type="AlphaFoldDB" id="A0A076LBX1"/>
<evidence type="ECO:0000313" key="2">
    <source>
        <dbReference type="Proteomes" id="UP000028781"/>
    </source>
</evidence>
<gene>
    <name evidence="1" type="ORF">JH146_0805</name>
</gene>
<proteinExistence type="predicted"/>
<sequence length="229" mass="26392">MAKILVVTDGVYGYRIKGTVNSFGKKNKFIGIYKIDKPDDLIVDDIEFPKELLEKIKETDILLLYTQHPDNTYYLCYKARKLNKDIAIIVTTWSGEGEKRELKKFDAICPEEMCLLDEKEIGNLIDKYPKLKEFLEEFGTPKVKVYVKDNKVENVEVLRTSICGSTLFMAKLMKGMEINDIEEFSKKSAMLIQRYPCVAGKIKLFRGDCKKQKALNIHKEAILEGINFI</sequence>
<protein>
    <recommendedName>
        <fullName evidence="3">Thymidylate synthase</fullName>
    </recommendedName>
</protein>
<dbReference type="EMBL" id="CP009149">
    <property type="protein sequence ID" value="AIJ05651.1"/>
    <property type="molecule type" value="Genomic_DNA"/>
</dbReference>